<dbReference type="PROSITE" id="PS00138">
    <property type="entry name" value="SUBTILASE_SER"/>
    <property type="match status" value="1"/>
</dbReference>
<reference evidence="8" key="1">
    <citation type="submission" date="2012-06" db="EMBL/GenBank/DDBJ databases">
        <title>The complete genome of Flexibacter litoralis DSM 6794.</title>
        <authorList>
            <person name="Lucas S."/>
            <person name="Copeland A."/>
            <person name="Lapidus A."/>
            <person name="Glavina del Rio T."/>
            <person name="Dalin E."/>
            <person name="Tice H."/>
            <person name="Bruce D."/>
            <person name="Goodwin L."/>
            <person name="Pitluck S."/>
            <person name="Peters L."/>
            <person name="Ovchinnikova G."/>
            <person name="Lu M."/>
            <person name="Kyrpides N."/>
            <person name="Mavromatis K."/>
            <person name="Ivanova N."/>
            <person name="Brettin T."/>
            <person name="Detter J.C."/>
            <person name="Han C."/>
            <person name="Larimer F."/>
            <person name="Land M."/>
            <person name="Hauser L."/>
            <person name="Markowitz V."/>
            <person name="Cheng J.-F."/>
            <person name="Hugenholtz P."/>
            <person name="Woyke T."/>
            <person name="Wu D."/>
            <person name="Spring S."/>
            <person name="Lang E."/>
            <person name="Kopitz M."/>
            <person name="Brambilla E."/>
            <person name="Klenk H.-P."/>
            <person name="Eisen J.A."/>
        </authorList>
    </citation>
    <scope>NUCLEOTIDE SEQUENCE [LARGE SCALE GENOMIC DNA]</scope>
    <source>
        <strain evidence="8">ATCC 23117 / DSM 6794 / NBRC 15988 / NCIMB 1366 / Sio-4</strain>
    </source>
</reference>
<feature type="domain" description="Peptidase S8/S53" evidence="6">
    <location>
        <begin position="172"/>
        <end position="442"/>
    </location>
</feature>
<proteinExistence type="inferred from homology"/>
<dbReference type="RefSeq" id="WP_014798870.1">
    <property type="nucleotide sequence ID" value="NC_018018.1"/>
</dbReference>
<evidence type="ECO:0000313" key="7">
    <source>
        <dbReference type="EMBL" id="AFM05439.1"/>
    </source>
</evidence>
<dbReference type="InterPro" id="IPR017317">
    <property type="entry name" value="Pept_S8_subtilisin_bacteroid-2"/>
</dbReference>
<keyword evidence="2 5" id="KW-0645">Protease</keyword>
<dbReference type="SUPFAM" id="SSF52743">
    <property type="entry name" value="Subtilisin-like"/>
    <property type="match status" value="1"/>
</dbReference>
<keyword evidence="8" id="KW-1185">Reference proteome</keyword>
<dbReference type="PANTHER" id="PTHR43806:SF67">
    <property type="entry name" value="EGF-LIKE DOMAIN-CONTAINING PROTEIN"/>
    <property type="match status" value="1"/>
</dbReference>
<name>I4ANA4_BERLS</name>
<dbReference type="Proteomes" id="UP000006054">
    <property type="component" value="Chromosome"/>
</dbReference>
<dbReference type="PANTHER" id="PTHR43806">
    <property type="entry name" value="PEPTIDASE S8"/>
    <property type="match status" value="1"/>
</dbReference>
<evidence type="ECO:0000256" key="4">
    <source>
        <dbReference type="ARBA" id="ARBA00022825"/>
    </source>
</evidence>
<evidence type="ECO:0000259" key="6">
    <source>
        <dbReference type="Pfam" id="PF00082"/>
    </source>
</evidence>
<dbReference type="InterPro" id="IPR050131">
    <property type="entry name" value="Peptidase_S8_subtilisin-like"/>
</dbReference>
<dbReference type="GO" id="GO:0006508">
    <property type="term" value="P:proteolysis"/>
    <property type="evidence" value="ECO:0007669"/>
    <property type="project" value="UniProtKB-KW"/>
</dbReference>
<dbReference type="InterPro" id="IPR023828">
    <property type="entry name" value="Peptidase_S8_Ser-AS"/>
</dbReference>
<dbReference type="InterPro" id="IPR015500">
    <property type="entry name" value="Peptidase_S8_subtilisin-rel"/>
</dbReference>
<dbReference type="AlphaFoldDB" id="I4ANA4"/>
<keyword evidence="4 5" id="KW-0720">Serine protease</keyword>
<dbReference type="OrthoDB" id="9792152at2"/>
<evidence type="ECO:0000256" key="1">
    <source>
        <dbReference type="ARBA" id="ARBA00011073"/>
    </source>
</evidence>
<dbReference type="PROSITE" id="PS51892">
    <property type="entry name" value="SUBTILASE"/>
    <property type="match status" value="1"/>
</dbReference>
<dbReference type="EMBL" id="CP003345">
    <property type="protein sequence ID" value="AFM05439.1"/>
    <property type="molecule type" value="Genomic_DNA"/>
</dbReference>
<organism evidence="7 8">
    <name type="scientific">Bernardetia litoralis (strain ATCC 23117 / DSM 6794 / NBRC 15988 / NCIMB 1366 / Fx l1 / Sio-4)</name>
    <name type="common">Flexibacter litoralis</name>
    <dbReference type="NCBI Taxonomy" id="880071"/>
    <lineage>
        <taxon>Bacteria</taxon>
        <taxon>Pseudomonadati</taxon>
        <taxon>Bacteroidota</taxon>
        <taxon>Cytophagia</taxon>
        <taxon>Cytophagales</taxon>
        <taxon>Bernardetiaceae</taxon>
        <taxon>Bernardetia</taxon>
    </lineage>
</organism>
<comment type="similarity">
    <text evidence="1 5">Belongs to the peptidase S8 family.</text>
</comment>
<dbReference type="STRING" id="880071.Fleli_3099"/>
<dbReference type="GO" id="GO:0004252">
    <property type="term" value="F:serine-type endopeptidase activity"/>
    <property type="evidence" value="ECO:0007669"/>
    <property type="project" value="UniProtKB-UniRule"/>
</dbReference>
<feature type="active site" description="Charge relay system" evidence="5">
    <location>
        <position position="396"/>
    </location>
</feature>
<dbReference type="HOGENOM" id="CLU_026626_0_0_10"/>
<evidence type="ECO:0000313" key="8">
    <source>
        <dbReference type="Proteomes" id="UP000006054"/>
    </source>
</evidence>
<dbReference type="PIRSF" id="PIRSF037903">
    <property type="entry name" value="Subtilisin_rel_GFO_2223"/>
    <property type="match status" value="1"/>
</dbReference>
<accession>I4ANA4</accession>
<feature type="active site" description="Charge relay system" evidence="5">
    <location>
        <position position="181"/>
    </location>
</feature>
<dbReference type="eggNOG" id="COG1404">
    <property type="taxonomic scope" value="Bacteria"/>
</dbReference>
<sequence precursor="true">MKTPNYLSLFTLFLLVFTQIFFSSLIFAQNFSYYNSESNSDKTKYWVFFSEKDTINYDYTTAISNKTIENRTLQNLPIWQYSDIAVSEKFITKIENTVSSKSIIKSKWLNAVSIYLNDEEAEKVKNLSFVTHLQALTTKWKPLSYTTTQKREMGKAMEQLELSAFKEQKLTGKGVLIGVIDAGFYGSNESNYLKHLDDSRVLGMRDFVNPKQKDLFREKETNDDSHGRTVLEMIGGYNQSKAASKQVGAASEAQFYLARTDHGMTETRSEEDFWMAAMEWMDSAGVKLINTSLGYSIGFDDKNDNYGTIQMDGKTSVVSKAVNTAFNEKGILVVVSAGNEGWDDWKIVSTPGDSPFALSIGATNGSGLKMGYSSIGADFVKFLKPNVACYSLTGTSFSAPNITGFAACLWQKKPTATNKEIFETIEKSAFLYPFGNNFIGYGIPKASKAITILDGKKQKVTIKKVIEKGNTFKFNLPAGKRYLIFHKQDKRIVTDQDSEKAASSKDIKIVIKKPKNVTFSTIYIDEIGGFEIEWK</sequence>
<dbReference type="KEGG" id="fli:Fleli_3099"/>
<feature type="active site" description="Charge relay system" evidence="5">
    <location>
        <position position="226"/>
    </location>
</feature>
<keyword evidence="3 5" id="KW-0378">Hydrolase</keyword>
<dbReference type="InterPro" id="IPR036852">
    <property type="entry name" value="Peptidase_S8/S53_dom_sf"/>
</dbReference>
<evidence type="ECO:0000256" key="3">
    <source>
        <dbReference type="ARBA" id="ARBA00022801"/>
    </source>
</evidence>
<dbReference type="Gene3D" id="3.40.50.200">
    <property type="entry name" value="Peptidase S8/S53 domain"/>
    <property type="match status" value="1"/>
</dbReference>
<evidence type="ECO:0000256" key="5">
    <source>
        <dbReference type="PROSITE-ProRule" id="PRU01240"/>
    </source>
</evidence>
<dbReference type="InterPro" id="IPR000209">
    <property type="entry name" value="Peptidase_S8/S53_dom"/>
</dbReference>
<gene>
    <name evidence="7" type="ordered locus">Fleli_3099</name>
</gene>
<dbReference type="Pfam" id="PF00082">
    <property type="entry name" value="Peptidase_S8"/>
    <property type="match status" value="1"/>
</dbReference>
<evidence type="ECO:0000256" key="2">
    <source>
        <dbReference type="ARBA" id="ARBA00022670"/>
    </source>
</evidence>
<protein>
    <submittedName>
        <fullName evidence="7">Subtilisin-like serine protease</fullName>
    </submittedName>
</protein>
<dbReference type="PRINTS" id="PR00723">
    <property type="entry name" value="SUBTILISIN"/>
</dbReference>